<evidence type="ECO:0000256" key="1">
    <source>
        <dbReference type="SAM" id="MobiDB-lite"/>
    </source>
</evidence>
<proteinExistence type="predicted"/>
<accession>A0AA36N720</accession>
<gene>
    <name evidence="2" type="ORF">EVOR1521_LOCUS17821</name>
</gene>
<dbReference type="EMBL" id="CAUJNA010002418">
    <property type="protein sequence ID" value="CAJ1392816.1"/>
    <property type="molecule type" value="Genomic_DNA"/>
</dbReference>
<evidence type="ECO:0000313" key="3">
    <source>
        <dbReference type="Proteomes" id="UP001178507"/>
    </source>
</evidence>
<feature type="non-terminal residue" evidence="2">
    <location>
        <position position="69"/>
    </location>
</feature>
<sequence length="69" mass="7455">AVLISNLKGAPQFNGTVASVVGFRNDRVEVQLEADGAQKTLALKPENLSETGRKEDTGEFQTREEPPAE</sequence>
<protein>
    <submittedName>
        <fullName evidence="2">Uncharacterized protein</fullName>
    </submittedName>
</protein>
<evidence type="ECO:0000313" key="2">
    <source>
        <dbReference type="EMBL" id="CAJ1392816.1"/>
    </source>
</evidence>
<dbReference type="AlphaFoldDB" id="A0AA36N720"/>
<reference evidence="2" key="1">
    <citation type="submission" date="2023-08" db="EMBL/GenBank/DDBJ databases">
        <authorList>
            <person name="Chen Y."/>
            <person name="Shah S."/>
            <person name="Dougan E. K."/>
            <person name="Thang M."/>
            <person name="Chan C."/>
        </authorList>
    </citation>
    <scope>NUCLEOTIDE SEQUENCE</scope>
</reference>
<dbReference type="Proteomes" id="UP001178507">
    <property type="component" value="Unassembled WGS sequence"/>
</dbReference>
<feature type="compositionally biased region" description="Basic and acidic residues" evidence="1">
    <location>
        <begin position="51"/>
        <end position="69"/>
    </location>
</feature>
<comment type="caution">
    <text evidence="2">The sequence shown here is derived from an EMBL/GenBank/DDBJ whole genome shotgun (WGS) entry which is preliminary data.</text>
</comment>
<keyword evidence="3" id="KW-1185">Reference proteome</keyword>
<name>A0AA36N720_9DINO</name>
<feature type="region of interest" description="Disordered" evidence="1">
    <location>
        <begin position="42"/>
        <end position="69"/>
    </location>
</feature>
<feature type="non-terminal residue" evidence="2">
    <location>
        <position position="1"/>
    </location>
</feature>
<organism evidence="2 3">
    <name type="scientific">Effrenium voratum</name>
    <dbReference type="NCBI Taxonomy" id="2562239"/>
    <lineage>
        <taxon>Eukaryota</taxon>
        <taxon>Sar</taxon>
        <taxon>Alveolata</taxon>
        <taxon>Dinophyceae</taxon>
        <taxon>Suessiales</taxon>
        <taxon>Symbiodiniaceae</taxon>
        <taxon>Effrenium</taxon>
    </lineage>
</organism>